<dbReference type="CDD" id="cd00130">
    <property type="entry name" value="PAS"/>
    <property type="match status" value="1"/>
</dbReference>
<name>A0A923EDM5_CLOTT</name>
<dbReference type="InterPro" id="IPR000014">
    <property type="entry name" value="PAS"/>
</dbReference>
<dbReference type="EMBL" id="JAAZWO010000057">
    <property type="protein sequence ID" value="MBC2400189.1"/>
    <property type="molecule type" value="Genomic_DNA"/>
</dbReference>
<feature type="domain" description="4Fe-4S ferredoxin-type" evidence="5">
    <location>
        <begin position="2"/>
        <end position="30"/>
    </location>
</feature>
<dbReference type="InterPro" id="IPR017900">
    <property type="entry name" value="4Fe4S_Fe_S_CS"/>
</dbReference>
<dbReference type="AlphaFoldDB" id="A0A923EDM5"/>
<evidence type="ECO:0000256" key="3">
    <source>
        <dbReference type="ARBA" id="ARBA00023004"/>
    </source>
</evidence>
<dbReference type="PROSITE" id="PS51379">
    <property type="entry name" value="4FE4S_FER_2"/>
    <property type="match status" value="2"/>
</dbReference>
<protein>
    <submittedName>
        <fullName evidence="7">4Fe-4S binding protein</fullName>
    </submittedName>
</protein>
<evidence type="ECO:0000313" key="8">
    <source>
        <dbReference type="Proteomes" id="UP000563151"/>
    </source>
</evidence>
<dbReference type="InterPro" id="IPR035965">
    <property type="entry name" value="PAS-like_dom_sf"/>
</dbReference>
<dbReference type="Pfam" id="PF13237">
    <property type="entry name" value="Fer4_10"/>
    <property type="match status" value="1"/>
</dbReference>
<proteinExistence type="predicted"/>
<dbReference type="Gene3D" id="3.30.70.20">
    <property type="match status" value="1"/>
</dbReference>
<dbReference type="Pfam" id="PF02906">
    <property type="entry name" value="Fe_hyd_lg_C"/>
    <property type="match status" value="1"/>
</dbReference>
<comment type="caution">
    <text evidence="7">The sequence shown here is derived from an EMBL/GenBank/DDBJ whole genome shotgun (WGS) entry which is preliminary data.</text>
</comment>
<reference evidence="7 8" key="1">
    <citation type="submission" date="2020-04" db="EMBL/GenBank/DDBJ databases">
        <title>Genomic insights into acetone-butanol-ethanol (ABE) fermentation by sequencing solventogenic clostridia strains.</title>
        <authorList>
            <person name="Brown S."/>
        </authorList>
    </citation>
    <scope>NUCLEOTIDE SEQUENCE [LARGE SCALE GENOMIC DNA]</scope>
    <source>
        <strain evidence="7 8">DJ011</strain>
    </source>
</reference>
<feature type="domain" description="4Fe-4S ferredoxin-type" evidence="5">
    <location>
        <begin position="31"/>
        <end position="60"/>
    </location>
</feature>
<dbReference type="InterPro" id="IPR050340">
    <property type="entry name" value="Cytosolic_Fe-S_CAF"/>
</dbReference>
<evidence type="ECO:0000313" key="7">
    <source>
        <dbReference type="EMBL" id="MBC2400189.1"/>
    </source>
</evidence>
<evidence type="ECO:0000256" key="4">
    <source>
        <dbReference type="ARBA" id="ARBA00023014"/>
    </source>
</evidence>
<dbReference type="Gene3D" id="3.30.450.20">
    <property type="entry name" value="PAS domain"/>
    <property type="match status" value="1"/>
</dbReference>
<dbReference type="GO" id="GO:0046872">
    <property type="term" value="F:metal ion binding"/>
    <property type="evidence" value="ECO:0007669"/>
    <property type="project" value="UniProtKB-KW"/>
</dbReference>
<dbReference type="Proteomes" id="UP000563151">
    <property type="component" value="Unassembled WGS sequence"/>
</dbReference>
<dbReference type="SUPFAM" id="SSF54862">
    <property type="entry name" value="4Fe-4S ferredoxins"/>
    <property type="match status" value="1"/>
</dbReference>
<dbReference type="InterPro" id="IPR004108">
    <property type="entry name" value="Fe_hydrogenase_lsu_C"/>
</dbReference>
<keyword evidence="2" id="KW-0479">Metal-binding</keyword>
<keyword evidence="4" id="KW-0411">Iron-sulfur</keyword>
<dbReference type="PANTHER" id="PTHR11615">
    <property type="entry name" value="NITRATE, FORMATE, IRON DEHYDROGENASE"/>
    <property type="match status" value="1"/>
</dbReference>
<feature type="domain" description="4Fe-4S" evidence="6">
    <location>
        <begin position="358"/>
        <end position="420"/>
    </location>
</feature>
<sequence length="576" mass="65183">MSHMNFSRANCKNCYKCLRSCPVKAIRFKNEQAEIVEERCISCGHCLAICPQNARNIVSDLEKVKNAIQNGEKVIVSIAPSFAGFFKGREGKIIHALKKIGFHDVNETAFGAEVVTELYKDYINKNCRENYITTCCPSANYLIEKYFPKLISYMIPIVTPMTAHGKILKSIYKNSFIVFIGPCGAKKVESDSYNEEERPIDAVLTYEEIEKWIVDEGIGIDKLKEEKINGMAFDIGRGYPIHGGIIKAVGNLEKIKHYHKLSVSGIEDCIELFTSIEKGELKNLLVEVSACKGSCIGGPNRIRDRKDYFERLNAVEDYIKKRETNSKENIDIVSTPENMDFTTEFIDKSFYNHNPSMEEIENIMKSMGKYSAEDELNCGVCGYDTCREKAKAVYNGMAETTMCLHYMRSKAENITNVIFENTVTCIILLDGNLRIKEINPAGEEIFSVDANNIKDKPITSLMADEDFRYVRKTGKSIIGKKIALPQYNVVFIENIAYLPKQDIIMASMVNIMEEEKNKKELIKVKENTLNAAQEVIEKQMRVAQEIASLLGETTAETKMILTKLKKVVEGEEGEIR</sequence>
<dbReference type="PROSITE" id="PS51656">
    <property type="entry name" value="4FE4S"/>
    <property type="match status" value="1"/>
</dbReference>
<keyword evidence="3" id="KW-0408">Iron</keyword>
<dbReference type="RefSeq" id="WP_173680024.1">
    <property type="nucleotide sequence ID" value="NZ_JAAZWO010000057.1"/>
</dbReference>
<dbReference type="InterPro" id="IPR009016">
    <property type="entry name" value="Fe_hydrogenase"/>
</dbReference>
<dbReference type="InterPro" id="IPR017896">
    <property type="entry name" value="4Fe4S_Fe-S-bd"/>
</dbReference>
<accession>A0A923EDM5</accession>
<gene>
    <name evidence="7" type="ORF">HGG79_20930</name>
</gene>
<evidence type="ECO:0000256" key="2">
    <source>
        <dbReference type="ARBA" id="ARBA00022723"/>
    </source>
</evidence>
<keyword evidence="8" id="KW-1185">Reference proteome</keyword>
<dbReference type="Pfam" id="PF04060">
    <property type="entry name" value="FeS"/>
    <property type="match status" value="1"/>
</dbReference>
<dbReference type="Gene3D" id="1.10.15.40">
    <property type="entry name" value="Electron transport complex subunit B, putative Fe-S cluster"/>
    <property type="match status" value="1"/>
</dbReference>
<organism evidence="7 8">
    <name type="scientific">Clostridium tetanomorphum</name>
    <dbReference type="NCBI Taxonomy" id="1553"/>
    <lineage>
        <taxon>Bacteria</taxon>
        <taxon>Bacillati</taxon>
        <taxon>Bacillota</taxon>
        <taxon>Clostridia</taxon>
        <taxon>Eubacteriales</taxon>
        <taxon>Clostridiaceae</taxon>
        <taxon>Clostridium</taxon>
    </lineage>
</organism>
<dbReference type="SUPFAM" id="SSF53920">
    <property type="entry name" value="Fe-only hydrogenase"/>
    <property type="match status" value="1"/>
</dbReference>
<dbReference type="SUPFAM" id="SSF55785">
    <property type="entry name" value="PYP-like sensor domain (PAS domain)"/>
    <property type="match status" value="1"/>
</dbReference>
<evidence type="ECO:0000256" key="1">
    <source>
        <dbReference type="ARBA" id="ARBA00022485"/>
    </source>
</evidence>
<dbReference type="PROSITE" id="PS00198">
    <property type="entry name" value="4FE4S_FER_1"/>
    <property type="match status" value="1"/>
</dbReference>
<evidence type="ECO:0000259" key="5">
    <source>
        <dbReference type="PROSITE" id="PS51379"/>
    </source>
</evidence>
<keyword evidence="1" id="KW-0004">4Fe-4S</keyword>
<dbReference type="GO" id="GO:0051539">
    <property type="term" value="F:4 iron, 4 sulfur cluster binding"/>
    <property type="evidence" value="ECO:0007669"/>
    <property type="project" value="UniProtKB-KW"/>
</dbReference>
<dbReference type="InterPro" id="IPR007202">
    <property type="entry name" value="4Fe-4S_dom"/>
</dbReference>
<dbReference type="Gene3D" id="3.40.950.10">
    <property type="entry name" value="Fe-only Hydrogenase (Larger Subunit), Chain L, domain 3"/>
    <property type="match status" value="1"/>
</dbReference>
<evidence type="ECO:0000259" key="6">
    <source>
        <dbReference type="PROSITE" id="PS51656"/>
    </source>
</evidence>